<proteinExistence type="predicted"/>
<dbReference type="OrthoDB" id="9783944at2"/>
<dbReference type="EMBL" id="CP041666">
    <property type="protein sequence ID" value="QDP42093.1"/>
    <property type="molecule type" value="Genomic_DNA"/>
</dbReference>
<dbReference type="InterPro" id="IPR014044">
    <property type="entry name" value="CAP_dom"/>
</dbReference>
<protein>
    <recommendedName>
        <fullName evidence="2">SCP domain-containing protein</fullName>
    </recommendedName>
</protein>
<feature type="compositionally biased region" description="Acidic residues" evidence="1">
    <location>
        <begin position="37"/>
        <end position="52"/>
    </location>
</feature>
<dbReference type="PANTHER" id="PTHR31157:SF1">
    <property type="entry name" value="SCP DOMAIN-CONTAINING PROTEIN"/>
    <property type="match status" value="1"/>
</dbReference>
<organism evidence="3 4">
    <name type="scientific">Radiobacillus deserti</name>
    <dbReference type="NCBI Taxonomy" id="2594883"/>
    <lineage>
        <taxon>Bacteria</taxon>
        <taxon>Bacillati</taxon>
        <taxon>Bacillota</taxon>
        <taxon>Bacilli</taxon>
        <taxon>Bacillales</taxon>
        <taxon>Bacillaceae</taxon>
        <taxon>Radiobacillus</taxon>
    </lineage>
</organism>
<name>A0A516KL22_9BACI</name>
<dbReference type="Gene3D" id="3.40.33.10">
    <property type="entry name" value="CAP"/>
    <property type="match status" value="1"/>
</dbReference>
<accession>A0A516KL22</accession>
<gene>
    <name evidence="3" type="ORF">FN924_04630</name>
</gene>
<dbReference type="AlphaFoldDB" id="A0A516KL22"/>
<dbReference type="PANTHER" id="PTHR31157">
    <property type="entry name" value="SCP DOMAIN-CONTAINING PROTEIN"/>
    <property type="match status" value="1"/>
</dbReference>
<keyword evidence="4" id="KW-1185">Reference proteome</keyword>
<sequence length="190" mass="21748">MDQLYGWLKNLDWDKYVNWNNEEQEETPQKGTNGEQPNEEEASNESTTVEEDQGTKEQSASFKVNAFEQEVVKLTNKERQKKGLQPLKLSEELSKVARTKSQDMVNKNYFSHQSPTYGSPFDMMKQFGISYRTAGENIAKGQRTPASVVQAWMNSEGHRANILNKNFTQIGVGFVETKGTTYWTQMFIGK</sequence>
<dbReference type="CDD" id="cd05379">
    <property type="entry name" value="CAP_bacterial"/>
    <property type="match status" value="1"/>
</dbReference>
<evidence type="ECO:0000313" key="3">
    <source>
        <dbReference type="EMBL" id="QDP42093.1"/>
    </source>
</evidence>
<evidence type="ECO:0000259" key="2">
    <source>
        <dbReference type="Pfam" id="PF00188"/>
    </source>
</evidence>
<dbReference type="NCBIfam" id="TIGR02909">
    <property type="entry name" value="spore_YkwD"/>
    <property type="match status" value="1"/>
</dbReference>
<reference evidence="3 4" key="1">
    <citation type="submission" date="2019-07" db="EMBL/GenBank/DDBJ databases">
        <authorList>
            <person name="Li J."/>
        </authorList>
    </citation>
    <scope>NUCLEOTIDE SEQUENCE [LARGE SCALE GENOMIC DNA]</scope>
    <source>
        <strain evidence="3 4">TKL69</strain>
    </source>
</reference>
<dbReference type="KEGG" id="aqt:FN924_04630"/>
<dbReference type="SUPFAM" id="SSF55797">
    <property type="entry name" value="PR-1-like"/>
    <property type="match status" value="1"/>
</dbReference>
<dbReference type="InterPro" id="IPR035940">
    <property type="entry name" value="CAP_sf"/>
</dbReference>
<feature type="region of interest" description="Disordered" evidence="1">
    <location>
        <begin position="19"/>
        <end position="62"/>
    </location>
</feature>
<evidence type="ECO:0000256" key="1">
    <source>
        <dbReference type="SAM" id="MobiDB-lite"/>
    </source>
</evidence>
<dbReference type="Proteomes" id="UP000315215">
    <property type="component" value="Chromosome"/>
</dbReference>
<dbReference type="InterPro" id="IPR014258">
    <property type="entry name" value="CAP_domain_YkwD-like"/>
</dbReference>
<evidence type="ECO:0000313" key="4">
    <source>
        <dbReference type="Proteomes" id="UP000315215"/>
    </source>
</evidence>
<feature type="domain" description="SCP" evidence="2">
    <location>
        <begin position="73"/>
        <end position="187"/>
    </location>
</feature>
<dbReference type="Pfam" id="PF00188">
    <property type="entry name" value="CAP"/>
    <property type="match status" value="1"/>
</dbReference>